<evidence type="ECO:0000259" key="7">
    <source>
        <dbReference type="Pfam" id="PF04932"/>
    </source>
</evidence>
<evidence type="ECO:0000256" key="3">
    <source>
        <dbReference type="ARBA" id="ARBA00022989"/>
    </source>
</evidence>
<feature type="transmembrane region" description="Helical" evidence="6">
    <location>
        <begin position="310"/>
        <end position="326"/>
    </location>
</feature>
<keyword evidence="2 6" id="KW-0812">Transmembrane</keyword>
<accession>A0A4Q2UB62</accession>
<sequence>MAASRPAPLASGPSQGSVRRVNTGPAPRRRCAGGLSRPARADVDAGGRGDAQEVGFAPPARDRRPPYGDTMSRGDPAESALKRQASRSTDTMPDRSTARLGLPGDASTAARVAAGLAAALLGFGLPVLMVLANKSAPATLGAAAVAANAAALLAGRGPALLRRYAAALRSAPTLIAVGVLAIFALSFAWTIDARLTARGFVEGLPELAFALGLAAAWPLVGRRTDARWLVAGVAVAGLLILFEHAAGLPLHALLRARGEAWDLKRSAVPPLLLLWPAAAVLWPARRFAGLAGLVGAVAVGIAASHSGAPGAALAVGAALFALALAAPRAALGVTAIGLAALVVTAPWTGSILTRALPPDTRQELREEHAEHRLAIWTAFQHRGFDRPWLGHGFDASFSVAEAPRPGGDPAPEDSARIVGFHPHDVVLQFWIELGALGLAAASLVFCFVVGRLRNRRGVPLASRLGLLAAVMGVGLVGLSAWQPWWIASVAAALLWFGREEPQP</sequence>
<evidence type="ECO:0000256" key="6">
    <source>
        <dbReference type="SAM" id="Phobius"/>
    </source>
</evidence>
<evidence type="ECO:0000313" key="8">
    <source>
        <dbReference type="EMBL" id="RYC33258.1"/>
    </source>
</evidence>
<name>A0A4Q2UB62_9HYPH</name>
<feature type="transmembrane region" description="Helical" evidence="6">
    <location>
        <begin position="109"/>
        <end position="132"/>
    </location>
</feature>
<feature type="transmembrane region" description="Helical" evidence="6">
    <location>
        <begin position="173"/>
        <end position="191"/>
    </location>
</feature>
<feature type="transmembrane region" description="Helical" evidence="6">
    <location>
        <begin position="429"/>
        <end position="452"/>
    </location>
</feature>
<dbReference type="OrthoDB" id="8050531at2"/>
<evidence type="ECO:0000256" key="1">
    <source>
        <dbReference type="ARBA" id="ARBA00004141"/>
    </source>
</evidence>
<evidence type="ECO:0000256" key="5">
    <source>
        <dbReference type="SAM" id="MobiDB-lite"/>
    </source>
</evidence>
<keyword evidence="3 6" id="KW-1133">Transmembrane helix</keyword>
<feature type="region of interest" description="Disordered" evidence="5">
    <location>
        <begin position="1"/>
        <end position="102"/>
    </location>
</feature>
<protein>
    <submittedName>
        <fullName evidence="8">O-antigen ligase family protein</fullName>
    </submittedName>
</protein>
<feature type="domain" description="O-antigen ligase-related" evidence="7">
    <location>
        <begin position="296"/>
        <end position="440"/>
    </location>
</feature>
<dbReference type="EMBL" id="QYBB01000003">
    <property type="protein sequence ID" value="RYC33258.1"/>
    <property type="molecule type" value="Genomic_DNA"/>
</dbReference>
<feature type="transmembrane region" description="Helical" evidence="6">
    <location>
        <begin position="287"/>
        <end position="304"/>
    </location>
</feature>
<comment type="subcellular location">
    <subcellularLocation>
        <location evidence="1">Membrane</location>
        <topology evidence="1">Multi-pass membrane protein</topology>
    </subcellularLocation>
</comment>
<feature type="compositionally biased region" description="Basic and acidic residues" evidence="5">
    <location>
        <begin position="39"/>
        <end position="51"/>
    </location>
</feature>
<feature type="transmembrane region" description="Helical" evidence="6">
    <location>
        <begin position="464"/>
        <end position="497"/>
    </location>
</feature>
<dbReference type="Proteomes" id="UP000290759">
    <property type="component" value="Unassembled WGS sequence"/>
</dbReference>
<feature type="transmembrane region" description="Helical" evidence="6">
    <location>
        <begin position="138"/>
        <end position="161"/>
    </location>
</feature>
<dbReference type="PANTHER" id="PTHR37422">
    <property type="entry name" value="TEICHURONIC ACID BIOSYNTHESIS PROTEIN TUAE"/>
    <property type="match status" value="1"/>
</dbReference>
<feature type="transmembrane region" description="Helical" evidence="6">
    <location>
        <begin position="333"/>
        <end position="352"/>
    </location>
</feature>
<evidence type="ECO:0000313" key="9">
    <source>
        <dbReference type="Proteomes" id="UP000290759"/>
    </source>
</evidence>
<dbReference type="GO" id="GO:0016874">
    <property type="term" value="F:ligase activity"/>
    <property type="evidence" value="ECO:0007669"/>
    <property type="project" value="UniProtKB-KW"/>
</dbReference>
<reference evidence="8 9" key="1">
    <citation type="submission" date="2018-12" db="EMBL/GenBank/DDBJ databases">
        <authorList>
            <person name="Grouzdev D.S."/>
            <person name="Krutkina M.S."/>
        </authorList>
    </citation>
    <scope>NUCLEOTIDE SEQUENCE [LARGE SCALE GENOMIC DNA]</scope>
    <source>
        <strain evidence="8 9">RmlP026</strain>
    </source>
</reference>
<keyword evidence="9" id="KW-1185">Reference proteome</keyword>
<dbReference type="InterPro" id="IPR051533">
    <property type="entry name" value="WaaL-like"/>
</dbReference>
<proteinExistence type="predicted"/>
<evidence type="ECO:0000256" key="2">
    <source>
        <dbReference type="ARBA" id="ARBA00022692"/>
    </source>
</evidence>
<gene>
    <name evidence="8" type="ORF">D3273_05180</name>
</gene>
<feature type="transmembrane region" description="Helical" evidence="6">
    <location>
        <begin position="203"/>
        <end position="221"/>
    </location>
</feature>
<dbReference type="InterPro" id="IPR007016">
    <property type="entry name" value="O-antigen_ligase-rel_domated"/>
</dbReference>
<reference evidence="8 9" key="2">
    <citation type="submission" date="2019-02" db="EMBL/GenBank/DDBJ databases">
        <title>'Lichenibacterium ramalinii' gen. nov. sp. nov., 'Lichenibacterium minor' gen. nov. sp. nov.</title>
        <authorList>
            <person name="Pankratov T."/>
        </authorList>
    </citation>
    <scope>NUCLEOTIDE SEQUENCE [LARGE SCALE GENOMIC DNA]</scope>
    <source>
        <strain evidence="8 9">RmlP026</strain>
    </source>
</reference>
<dbReference type="Pfam" id="PF04932">
    <property type="entry name" value="Wzy_C"/>
    <property type="match status" value="1"/>
</dbReference>
<evidence type="ECO:0000256" key="4">
    <source>
        <dbReference type="ARBA" id="ARBA00023136"/>
    </source>
</evidence>
<feature type="transmembrane region" description="Helical" evidence="6">
    <location>
        <begin position="228"/>
        <end position="246"/>
    </location>
</feature>
<dbReference type="PANTHER" id="PTHR37422:SF21">
    <property type="entry name" value="EXOQ-LIKE PROTEIN"/>
    <property type="match status" value="1"/>
</dbReference>
<keyword evidence="8" id="KW-0436">Ligase</keyword>
<comment type="caution">
    <text evidence="8">The sequence shown here is derived from an EMBL/GenBank/DDBJ whole genome shotgun (WGS) entry which is preliminary data.</text>
</comment>
<dbReference type="AlphaFoldDB" id="A0A4Q2UB62"/>
<organism evidence="8 9">
    <name type="scientific">Lichenibacterium minor</name>
    <dbReference type="NCBI Taxonomy" id="2316528"/>
    <lineage>
        <taxon>Bacteria</taxon>
        <taxon>Pseudomonadati</taxon>
        <taxon>Pseudomonadota</taxon>
        <taxon>Alphaproteobacteria</taxon>
        <taxon>Hyphomicrobiales</taxon>
        <taxon>Lichenihabitantaceae</taxon>
        <taxon>Lichenibacterium</taxon>
    </lineage>
</organism>
<keyword evidence="4 6" id="KW-0472">Membrane</keyword>
<dbReference type="GO" id="GO:0016020">
    <property type="term" value="C:membrane"/>
    <property type="evidence" value="ECO:0007669"/>
    <property type="project" value="UniProtKB-SubCell"/>
</dbReference>
<feature type="transmembrane region" description="Helical" evidence="6">
    <location>
        <begin position="266"/>
        <end position="282"/>
    </location>
</feature>